<dbReference type="Pfam" id="PF02984">
    <property type="entry name" value="Cyclin_C"/>
    <property type="match status" value="1"/>
</dbReference>
<dbReference type="FunFam" id="1.10.472.10:FF:000016">
    <property type="entry name" value="cyclin-L1 isoform X1"/>
    <property type="match status" value="1"/>
</dbReference>
<feature type="compositionally biased region" description="Polar residues" evidence="3">
    <location>
        <begin position="391"/>
        <end position="403"/>
    </location>
</feature>
<feature type="compositionally biased region" description="Basic residues" evidence="3">
    <location>
        <begin position="362"/>
        <end position="376"/>
    </location>
</feature>
<dbReference type="InterPro" id="IPR043198">
    <property type="entry name" value="Cyclin/Ssn8"/>
</dbReference>
<evidence type="ECO:0000256" key="2">
    <source>
        <dbReference type="RuleBase" id="RU000383"/>
    </source>
</evidence>
<name>A0A8S4MZW4_OWEFU</name>
<dbReference type="AlphaFoldDB" id="A0A8S4MZW4"/>
<feature type="compositionally biased region" description="Basic residues" evidence="3">
    <location>
        <begin position="334"/>
        <end position="346"/>
    </location>
</feature>
<feature type="domain" description="Cyclin-like" evidence="4">
    <location>
        <begin position="55"/>
        <end position="157"/>
    </location>
</feature>
<feature type="domain" description="Cyclin-like" evidence="4">
    <location>
        <begin position="170"/>
        <end position="254"/>
    </location>
</feature>
<evidence type="ECO:0000256" key="1">
    <source>
        <dbReference type="ARBA" id="ARBA00023127"/>
    </source>
</evidence>
<feature type="compositionally biased region" description="Low complexity" evidence="3">
    <location>
        <begin position="288"/>
        <end position="302"/>
    </location>
</feature>
<dbReference type="SMART" id="SM01332">
    <property type="entry name" value="Cyclin_C"/>
    <property type="match status" value="1"/>
</dbReference>
<protein>
    <recommendedName>
        <fullName evidence="8">Cyclin-L1</fullName>
    </recommendedName>
</protein>
<dbReference type="PIRSF" id="PIRSF036580">
    <property type="entry name" value="Cyclin_L"/>
    <property type="match status" value="1"/>
</dbReference>
<dbReference type="InterPro" id="IPR036915">
    <property type="entry name" value="Cyclin-like_sf"/>
</dbReference>
<dbReference type="GO" id="GO:0006357">
    <property type="term" value="P:regulation of transcription by RNA polymerase II"/>
    <property type="evidence" value="ECO:0007669"/>
    <property type="project" value="InterPro"/>
</dbReference>
<evidence type="ECO:0000256" key="3">
    <source>
        <dbReference type="SAM" id="MobiDB-lite"/>
    </source>
</evidence>
<feature type="compositionally biased region" description="Polar residues" evidence="3">
    <location>
        <begin position="324"/>
        <end position="333"/>
    </location>
</feature>
<comment type="caution">
    <text evidence="6">The sequence shown here is derived from an EMBL/GenBank/DDBJ whole genome shotgun (WGS) entry which is preliminary data.</text>
</comment>
<dbReference type="InterPro" id="IPR004367">
    <property type="entry name" value="Cyclin_C-dom"/>
</dbReference>
<sequence>MADLEKGGTMVRDFSKVILTLDNVLIPPDKLSPTPSMSDGLDKDTEIDLRIVGCELIQTSGILLKLPQVAMATGQVLFQRFYYSKSFVKHNMVVVAMACINLASKIEESPRRIRDVINVFHHVKQVREGRNIQPLILDQNYINLKNQVIKSERRLLKELGFCVHVKHPHKVIVMYLQVLDCESNVKLVQCAWNYMNDSFRTDVFVQYDPETIACACIYLAARQLQIPLPYNPPWFSILNQEEHHITEICLTILRLYARSKPNLDKLEAKVNECKKLHVEAKLKMKGLSSSNTPNSTHNSPKNISPSPLSVQNLKRQKDEDTSDHSGSGRNNYVSKKKKRHYSRSRSRSFSSRSRSRSFSSSPRRKYKSPHRKYKKESKRDDWSRTRKRKTSVSPYTNRRSYSRSPDYKTSKKSYYKDKDRYISADRYTSDRSFEKYDSKYYDKPKAKKHSNGHRRSRTPERYRR</sequence>
<dbReference type="GO" id="GO:0016538">
    <property type="term" value="F:cyclin-dependent protein serine/threonine kinase regulator activity"/>
    <property type="evidence" value="ECO:0007669"/>
    <property type="project" value="InterPro"/>
</dbReference>
<reference evidence="6" key="1">
    <citation type="submission" date="2022-03" db="EMBL/GenBank/DDBJ databases">
        <authorList>
            <person name="Martin C."/>
        </authorList>
    </citation>
    <scope>NUCLEOTIDE SEQUENCE</scope>
</reference>
<evidence type="ECO:0000259" key="4">
    <source>
        <dbReference type="SMART" id="SM00385"/>
    </source>
</evidence>
<feature type="compositionally biased region" description="Polar residues" evidence="3">
    <location>
        <begin position="303"/>
        <end position="313"/>
    </location>
</feature>
<dbReference type="PANTHER" id="PTHR10026">
    <property type="entry name" value="CYCLIN"/>
    <property type="match status" value="1"/>
</dbReference>
<dbReference type="Gene3D" id="1.10.472.10">
    <property type="entry name" value="Cyclin-like"/>
    <property type="match status" value="2"/>
</dbReference>
<evidence type="ECO:0000313" key="7">
    <source>
        <dbReference type="Proteomes" id="UP000749559"/>
    </source>
</evidence>
<feature type="region of interest" description="Disordered" evidence="3">
    <location>
        <begin position="284"/>
        <end position="464"/>
    </location>
</feature>
<evidence type="ECO:0000313" key="6">
    <source>
        <dbReference type="EMBL" id="CAH1774375.1"/>
    </source>
</evidence>
<dbReference type="CDD" id="cd20589">
    <property type="entry name" value="CYCLIN_CCNL1_rpt1"/>
    <property type="match status" value="1"/>
</dbReference>
<proteinExistence type="inferred from homology"/>
<accession>A0A8S4MZW4</accession>
<evidence type="ECO:0008006" key="8">
    <source>
        <dbReference type="Google" id="ProtNLM"/>
    </source>
</evidence>
<dbReference type="Pfam" id="PF00134">
    <property type="entry name" value="Cyclin_N"/>
    <property type="match status" value="1"/>
</dbReference>
<dbReference type="OrthoDB" id="10264655at2759"/>
<organism evidence="6 7">
    <name type="scientific">Owenia fusiformis</name>
    <name type="common">Polychaete worm</name>
    <dbReference type="NCBI Taxonomy" id="6347"/>
    <lineage>
        <taxon>Eukaryota</taxon>
        <taxon>Metazoa</taxon>
        <taxon>Spiralia</taxon>
        <taxon>Lophotrochozoa</taxon>
        <taxon>Annelida</taxon>
        <taxon>Polychaeta</taxon>
        <taxon>Sedentaria</taxon>
        <taxon>Canalipalpata</taxon>
        <taxon>Sabellida</taxon>
        <taxon>Oweniida</taxon>
        <taxon>Oweniidae</taxon>
        <taxon>Owenia</taxon>
    </lineage>
</organism>
<dbReference type="SUPFAM" id="SSF47954">
    <property type="entry name" value="Cyclin-like"/>
    <property type="match status" value="2"/>
</dbReference>
<dbReference type="SMART" id="SM00385">
    <property type="entry name" value="CYCLIN"/>
    <property type="match status" value="2"/>
</dbReference>
<feature type="compositionally biased region" description="Basic and acidic residues" evidence="3">
    <location>
        <begin position="405"/>
        <end position="444"/>
    </location>
</feature>
<dbReference type="InterPro" id="IPR013763">
    <property type="entry name" value="Cyclin-like_dom"/>
</dbReference>
<dbReference type="Proteomes" id="UP000749559">
    <property type="component" value="Unassembled WGS sequence"/>
</dbReference>
<feature type="compositionally biased region" description="Basic residues" evidence="3">
    <location>
        <begin position="445"/>
        <end position="456"/>
    </location>
</feature>
<gene>
    <name evidence="6" type="ORF">OFUS_LOCUS1854</name>
</gene>
<keyword evidence="7" id="KW-1185">Reference proteome</keyword>
<evidence type="ECO:0000259" key="5">
    <source>
        <dbReference type="SMART" id="SM01332"/>
    </source>
</evidence>
<dbReference type="FunFam" id="1.10.472.10:FF:000031">
    <property type="entry name" value="cyclin-L1-1-like isoform X1"/>
    <property type="match status" value="1"/>
</dbReference>
<dbReference type="InterPro" id="IPR006671">
    <property type="entry name" value="Cyclin_N"/>
</dbReference>
<comment type="similarity">
    <text evidence="2">Belongs to the cyclin family.</text>
</comment>
<feature type="domain" description="Cyclin C-terminal" evidence="5">
    <location>
        <begin position="166"/>
        <end position="284"/>
    </location>
</feature>
<dbReference type="EMBL" id="CAIIXF020000001">
    <property type="protein sequence ID" value="CAH1774375.1"/>
    <property type="molecule type" value="Genomic_DNA"/>
</dbReference>
<keyword evidence="1 2" id="KW-0195">Cyclin</keyword>
<feature type="compositionally biased region" description="Low complexity" evidence="3">
    <location>
        <begin position="347"/>
        <end position="361"/>
    </location>
</feature>